<dbReference type="GO" id="GO:0046983">
    <property type="term" value="F:protein dimerization activity"/>
    <property type="evidence" value="ECO:0007669"/>
    <property type="project" value="InterPro"/>
</dbReference>
<evidence type="ECO:0000259" key="1">
    <source>
        <dbReference type="Pfam" id="PF05699"/>
    </source>
</evidence>
<evidence type="ECO:0000313" key="3">
    <source>
        <dbReference type="Proteomes" id="UP000235145"/>
    </source>
</evidence>
<reference evidence="2 3" key="1">
    <citation type="journal article" date="2017" name="Nat. Commun.">
        <title>Genome assembly with in vitro proximity ligation data and whole-genome triplication in lettuce.</title>
        <authorList>
            <person name="Reyes-Chin-Wo S."/>
            <person name="Wang Z."/>
            <person name="Yang X."/>
            <person name="Kozik A."/>
            <person name="Arikit S."/>
            <person name="Song C."/>
            <person name="Xia L."/>
            <person name="Froenicke L."/>
            <person name="Lavelle D.O."/>
            <person name="Truco M.J."/>
            <person name="Xia R."/>
            <person name="Zhu S."/>
            <person name="Xu C."/>
            <person name="Xu H."/>
            <person name="Xu X."/>
            <person name="Cox K."/>
            <person name="Korf I."/>
            <person name="Meyers B.C."/>
            <person name="Michelmore R.W."/>
        </authorList>
    </citation>
    <scope>NUCLEOTIDE SEQUENCE [LARGE SCALE GENOMIC DNA]</scope>
    <source>
        <strain evidence="3">cv. Salinas</strain>
        <tissue evidence="2">Seedlings</tissue>
    </source>
</reference>
<name>A0A9R1XNH9_LACSA</name>
<dbReference type="AlphaFoldDB" id="A0A9R1XNH9"/>
<dbReference type="EMBL" id="NBSK02000002">
    <property type="protein sequence ID" value="KAJ0221485.1"/>
    <property type="molecule type" value="Genomic_DNA"/>
</dbReference>
<dbReference type="InterPro" id="IPR012337">
    <property type="entry name" value="RNaseH-like_sf"/>
</dbReference>
<dbReference type="SUPFAM" id="SSF53098">
    <property type="entry name" value="Ribonuclease H-like"/>
    <property type="match status" value="1"/>
</dbReference>
<feature type="domain" description="HAT C-terminal dimerisation" evidence="1">
    <location>
        <begin position="234"/>
        <end position="301"/>
    </location>
</feature>
<gene>
    <name evidence="2" type="ORF">LSAT_V11C200088400</name>
</gene>
<comment type="caution">
    <text evidence="2">The sequence shown here is derived from an EMBL/GenBank/DDBJ whole genome shotgun (WGS) entry which is preliminary data.</text>
</comment>
<evidence type="ECO:0000313" key="2">
    <source>
        <dbReference type="EMBL" id="KAJ0221485.1"/>
    </source>
</evidence>
<dbReference type="PANTHER" id="PTHR32166">
    <property type="entry name" value="OSJNBA0013A04.12 PROTEIN"/>
    <property type="match status" value="1"/>
</dbReference>
<sequence>MLTDIFEMPHLKYTLDKSTITSTITPALQYDERFHERDMVRPAKTRFATAFITLNFFRNHKKILKKIASKAWKKSKFSGEAGGGGSQTANTIFSPHFWINTNIVVKVGEPLLTVDSEKKPLIGYIYEAMDRAMERIASSFNYKKDKYKQNFEMIDKRWNCLLHQDLHVVGQYLNPRVYYNIPSMEDDSDVIKGLMACIHKLSLSKEKLKIHTELPIYRGIQGIFGVPMAKRIKSMLSPMEWWKEYGLWTPTLKKFVVKVLSLTCCSSGCERNWSVFEKLHCKKRNRLEWPKINDLVYIKYNQALRRRYHMHD</sequence>
<organism evidence="2 3">
    <name type="scientific">Lactuca sativa</name>
    <name type="common">Garden lettuce</name>
    <dbReference type="NCBI Taxonomy" id="4236"/>
    <lineage>
        <taxon>Eukaryota</taxon>
        <taxon>Viridiplantae</taxon>
        <taxon>Streptophyta</taxon>
        <taxon>Embryophyta</taxon>
        <taxon>Tracheophyta</taxon>
        <taxon>Spermatophyta</taxon>
        <taxon>Magnoliopsida</taxon>
        <taxon>eudicotyledons</taxon>
        <taxon>Gunneridae</taxon>
        <taxon>Pentapetalae</taxon>
        <taxon>asterids</taxon>
        <taxon>campanulids</taxon>
        <taxon>Asterales</taxon>
        <taxon>Asteraceae</taxon>
        <taxon>Cichorioideae</taxon>
        <taxon>Cichorieae</taxon>
        <taxon>Lactucinae</taxon>
        <taxon>Lactuca</taxon>
    </lineage>
</organism>
<dbReference type="Proteomes" id="UP000235145">
    <property type="component" value="Unassembled WGS sequence"/>
</dbReference>
<protein>
    <recommendedName>
        <fullName evidence="1">HAT C-terminal dimerisation domain-containing protein</fullName>
    </recommendedName>
</protein>
<accession>A0A9R1XNH9</accession>
<proteinExistence type="predicted"/>
<dbReference type="InterPro" id="IPR008906">
    <property type="entry name" value="HATC_C_dom"/>
</dbReference>
<dbReference type="Pfam" id="PF05699">
    <property type="entry name" value="Dimer_Tnp_hAT"/>
    <property type="match status" value="1"/>
</dbReference>
<keyword evidence="3" id="KW-1185">Reference proteome</keyword>
<dbReference type="PANTHER" id="PTHR32166:SF74">
    <property type="entry name" value="OS05G0256350 PROTEIN"/>
    <property type="match status" value="1"/>
</dbReference>